<comment type="cofactor">
    <cofactor evidence="3">
        <name>Mg(2+)</name>
        <dbReference type="ChEBI" id="CHEBI:18420"/>
    </cofactor>
</comment>
<dbReference type="InterPro" id="IPR035929">
    <property type="entry name" value="CoaB-like_sf"/>
</dbReference>
<evidence type="ECO:0000313" key="7">
    <source>
        <dbReference type="EMBL" id="MBP2026637.1"/>
    </source>
</evidence>
<evidence type="ECO:0000256" key="3">
    <source>
        <dbReference type="HAMAP-Rule" id="MF_02225"/>
    </source>
</evidence>
<dbReference type="InterPro" id="IPR003382">
    <property type="entry name" value="Flavoprotein"/>
</dbReference>
<dbReference type="EC" id="4.1.1.36" evidence="3"/>
<feature type="region of interest" description="Phosphopantothenate--cysteine ligase" evidence="3">
    <location>
        <begin position="188"/>
        <end position="398"/>
    </location>
</feature>
<name>A0ABS4KFU2_9FIRM</name>
<comment type="similarity">
    <text evidence="3 4">In the C-terminal section; belongs to the PPC synthetase family.</text>
</comment>
<comment type="function">
    <text evidence="3">Catalyzes two sequential steps in the biosynthesis of coenzyme A. In the first step cysteine is conjugated to 4'-phosphopantothenate to form 4-phosphopantothenoylcysteine. In the second step the latter compound is decarboxylated to form 4'-phosphopantotheine.</text>
</comment>
<gene>
    <name evidence="3" type="primary">coaBC</name>
    <name evidence="7" type="ORF">J2Z35_000426</name>
</gene>
<feature type="region of interest" description="Phosphopantothenoylcysteine decarboxylase" evidence="3">
    <location>
        <begin position="1"/>
        <end position="187"/>
    </location>
</feature>
<comment type="function">
    <text evidence="4">Catalyzes two steps in the biosynthesis of coenzyme A. In the first step cysteine is conjugated to 4'-phosphopantothenate to form 4-phosphopantothenoylcysteine, in the latter compound is decarboxylated to form 4'-phosphopantotheine.</text>
</comment>
<accession>A0ABS4KFU2</accession>
<dbReference type="Gene3D" id="3.40.50.10300">
    <property type="entry name" value="CoaB-like"/>
    <property type="match status" value="1"/>
</dbReference>
<keyword evidence="8" id="KW-1185">Reference proteome</keyword>
<evidence type="ECO:0000256" key="4">
    <source>
        <dbReference type="RuleBase" id="RU364078"/>
    </source>
</evidence>
<dbReference type="InterPro" id="IPR036551">
    <property type="entry name" value="Flavin_trans-like"/>
</dbReference>
<feature type="domain" description="Flavoprotein" evidence="5">
    <location>
        <begin position="3"/>
        <end position="172"/>
    </location>
</feature>
<proteinExistence type="inferred from homology"/>
<keyword evidence="3" id="KW-0479">Metal-binding</keyword>
<keyword evidence="3 4" id="KW-0436">Ligase</keyword>
<dbReference type="SUPFAM" id="SSF102645">
    <property type="entry name" value="CoaB-like"/>
    <property type="match status" value="1"/>
</dbReference>
<dbReference type="PANTHER" id="PTHR14359">
    <property type="entry name" value="HOMO-OLIGOMERIC FLAVIN CONTAINING CYS DECARBOXYLASE FAMILY"/>
    <property type="match status" value="1"/>
</dbReference>
<comment type="similarity">
    <text evidence="3 4">In the N-terminal section; belongs to the HFCD (homo-oligomeric flavin containing Cys decarboxylase) superfamily.</text>
</comment>
<dbReference type="GO" id="GO:0004632">
    <property type="term" value="F:phosphopantothenate--cysteine ligase activity"/>
    <property type="evidence" value="ECO:0007669"/>
    <property type="project" value="UniProtKB-EC"/>
</dbReference>
<evidence type="ECO:0000256" key="1">
    <source>
        <dbReference type="ARBA" id="ARBA00022793"/>
    </source>
</evidence>
<dbReference type="InterPro" id="IPR005252">
    <property type="entry name" value="CoaBC"/>
</dbReference>
<dbReference type="SUPFAM" id="SSF52507">
    <property type="entry name" value="Homo-oligomeric flavin-containing Cys decarboxylases, HFCD"/>
    <property type="match status" value="1"/>
</dbReference>
<comment type="caution">
    <text evidence="3">Lacks conserved residue(s) required for the propagation of feature annotation.</text>
</comment>
<protein>
    <recommendedName>
        <fullName evidence="3">Coenzyme A biosynthesis bifunctional protein CoaBC</fullName>
    </recommendedName>
    <alternativeName>
        <fullName evidence="3">DNA/pantothenate metabolism flavoprotein</fullName>
    </alternativeName>
    <alternativeName>
        <fullName evidence="3">Phosphopantothenoylcysteine synthetase/decarboxylase</fullName>
        <shortName evidence="3">PPCS-PPCDC</shortName>
    </alternativeName>
    <domain>
        <recommendedName>
            <fullName evidence="3">Phosphopantothenoylcysteine decarboxylase</fullName>
            <shortName evidence="3">PPC decarboxylase</shortName>
            <shortName evidence="3">PPC-DC</shortName>
            <ecNumber evidence="3">4.1.1.36</ecNumber>
        </recommendedName>
        <alternativeName>
            <fullName evidence="3">CoaC</fullName>
        </alternativeName>
    </domain>
    <domain>
        <recommendedName>
            <fullName evidence="3">Phosphopantothenate--cysteine ligase</fullName>
            <ecNumber evidence="3">6.3.2.5</ecNumber>
        </recommendedName>
        <alternativeName>
            <fullName evidence="3">CoaB</fullName>
        </alternativeName>
        <alternativeName>
            <fullName evidence="3">Phosphopantothenoylcysteine synthetase</fullName>
            <shortName evidence="3">PPC synthetase</shortName>
            <shortName evidence="3">PPC-S</shortName>
        </alternativeName>
    </domain>
</protein>
<evidence type="ECO:0000259" key="5">
    <source>
        <dbReference type="Pfam" id="PF02441"/>
    </source>
</evidence>
<dbReference type="PANTHER" id="PTHR14359:SF6">
    <property type="entry name" value="PHOSPHOPANTOTHENOYLCYSTEINE DECARBOXYLASE"/>
    <property type="match status" value="1"/>
</dbReference>
<dbReference type="Pfam" id="PF04127">
    <property type="entry name" value="DFP"/>
    <property type="match status" value="1"/>
</dbReference>
<dbReference type="NCBIfam" id="TIGR00521">
    <property type="entry name" value="coaBC_dfp"/>
    <property type="match status" value="1"/>
</dbReference>
<dbReference type="Pfam" id="PF02441">
    <property type="entry name" value="Flavoprotein"/>
    <property type="match status" value="1"/>
</dbReference>
<keyword evidence="3 4" id="KW-0288">FMN</keyword>
<comment type="catalytic activity">
    <reaction evidence="3 4">
        <text>(R)-4'-phosphopantothenate + L-cysteine + CTP = N-[(R)-4-phosphopantothenoyl]-L-cysteine + CMP + diphosphate + H(+)</text>
        <dbReference type="Rhea" id="RHEA:19397"/>
        <dbReference type="ChEBI" id="CHEBI:10986"/>
        <dbReference type="ChEBI" id="CHEBI:15378"/>
        <dbReference type="ChEBI" id="CHEBI:33019"/>
        <dbReference type="ChEBI" id="CHEBI:35235"/>
        <dbReference type="ChEBI" id="CHEBI:37563"/>
        <dbReference type="ChEBI" id="CHEBI:59458"/>
        <dbReference type="ChEBI" id="CHEBI:60377"/>
        <dbReference type="EC" id="6.3.2.5"/>
    </reaction>
</comment>
<dbReference type="RefSeq" id="WP_209658882.1">
    <property type="nucleotide sequence ID" value="NZ_JAGGLI010000003.1"/>
</dbReference>
<feature type="binding site" evidence="3">
    <location>
        <position position="277"/>
    </location>
    <ligand>
        <name>CTP</name>
        <dbReference type="ChEBI" id="CHEBI:37563"/>
    </ligand>
</feature>
<comment type="pathway">
    <text evidence="3 4">Cofactor biosynthesis; coenzyme A biosynthesis; CoA from (R)-pantothenate: step 2/5.</text>
</comment>
<comment type="pathway">
    <text evidence="3 4">Cofactor biosynthesis; coenzyme A biosynthesis; CoA from (R)-pantothenate: step 3/5.</text>
</comment>
<evidence type="ECO:0000313" key="8">
    <source>
        <dbReference type="Proteomes" id="UP001314903"/>
    </source>
</evidence>
<keyword evidence="1 3" id="KW-0210">Decarboxylase</keyword>
<organism evidence="7 8">
    <name type="scientific">Acetoanaerobium pronyense</name>
    <dbReference type="NCBI Taxonomy" id="1482736"/>
    <lineage>
        <taxon>Bacteria</taxon>
        <taxon>Bacillati</taxon>
        <taxon>Bacillota</taxon>
        <taxon>Clostridia</taxon>
        <taxon>Peptostreptococcales</taxon>
        <taxon>Filifactoraceae</taxon>
        <taxon>Acetoanaerobium</taxon>
    </lineage>
</organism>
<dbReference type="EC" id="6.3.2.5" evidence="3"/>
<feature type="domain" description="DNA/pantothenate metabolism flavoprotein C-terminal" evidence="6">
    <location>
        <begin position="183"/>
        <end position="393"/>
    </location>
</feature>
<keyword evidence="3 4" id="KW-0285">Flavoprotein</keyword>
<keyword evidence="3" id="KW-0511">Multifunctional enzyme</keyword>
<feature type="binding site" evidence="3">
    <location>
        <position position="335"/>
    </location>
    <ligand>
        <name>CTP</name>
        <dbReference type="ChEBI" id="CHEBI:37563"/>
    </ligand>
</feature>
<feature type="binding site" evidence="3">
    <location>
        <position position="321"/>
    </location>
    <ligand>
        <name>CTP</name>
        <dbReference type="ChEBI" id="CHEBI:37563"/>
    </ligand>
</feature>
<feature type="binding site" evidence="3">
    <location>
        <position position="339"/>
    </location>
    <ligand>
        <name>CTP</name>
        <dbReference type="ChEBI" id="CHEBI:37563"/>
    </ligand>
</feature>
<evidence type="ECO:0000256" key="2">
    <source>
        <dbReference type="ARBA" id="ARBA00023239"/>
    </source>
</evidence>
<dbReference type="Gene3D" id="3.40.50.1950">
    <property type="entry name" value="Flavin prenyltransferase-like"/>
    <property type="match status" value="1"/>
</dbReference>
<keyword evidence="2 3" id="KW-0456">Lyase</keyword>
<dbReference type="Proteomes" id="UP001314903">
    <property type="component" value="Unassembled WGS sequence"/>
</dbReference>
<keyword evidence="3" id="KW-0460">Magnesium</keyword>
<dbReference type="GO" id="GO:0004633">
    <property type="term" value="F:phosphopantothenoylcysteine decarboxylase activity"/>
    <property type="evidence" value="ECO:0007669"/>
    <property type="project" value="UniProtKB-EC"/>
</dbReference>
<feature type="binding site" evidence="3">
    <location>
        <position position="287"/>
    </location>
    <ligand>
        <name>CTP</name>
        <dbReference type="ChEBI" id="CHEBI:37563"/>
    </ligand>
</feature>
<evidence type="ECO:0000259" key="6">
    <source>
        <dbReference type="Pfam" id="PF04127"/>
    </source>
</evidence>
<reference evidence="7 8" key="1">
    <citation type="submission" date="2021-03" db="EMBL/GenBank/DDBJ databases">
        <title>Genomic Encyclopedia of Type Strains, Phase IV (KMG-IV): sequencing the most valuable type-strain genomes for metagenomic binning, comparative biology and taxonomic classification.</title>
        <authorList>
            <person name="Goeker M."/>
        </authorList>
    </citation>
    <scope>NUCLEOTIDE SEQUENCE [LARGE SCALE GENOMIC DNA]</scope>
    <source>
        <strain evidence="7 8">DSM 27512</strain>
    </source>
</reference>
<dbReference type="EMBL" id="JAGGLI010000003">
    <property type="protein sequence ID" value="MBP2026637.1"/>
    <property type="molecule type" value="Genomic_DNA"/>
</dbReference>
<feature type="active site" description="Proton donor" evidence="3">
    <location>
        <position position="155"/>
    </location>
</feature>
<comment type="catalytic activity">
    <reaction evidence="3 4">
        <text>N-[(R)-4-phosphopantothenoyl]-L-cysteine + H(+) = (R)-4'-phosphopantetheine + CO2</text>
        <dbReference type="Rhea" id="RHEA:16793"/>
        <dbReference type="ChEBI" id="CHEBI:15378"/>
        <dbReference type="ChEBI" id="CHEBI:16526"/>
        <dbReference type="ChEBI" id="CHEBI:59458"/>
        <dbReference type="ChEBI" id="CHEBI:61723"/>
        <dbReference type="EC" id="4.1.1.36"/>
    </reaction>
</comment>
<dbReference type="HAMAP" id="MF_02225">
    <property type="entry name" value="CoaBC"/>
    <property type="match status" value="1"/>
</dbReference>
<sequence length="398" mass="43769">MPKTVVLGVTGGIAAYKACDIVSRLKKENIDVNVIMTKHATEFVSPLTFQSLSQNYVTVDMFEPPKNWDIEHIALAKKADLFLIAPATANLIGKISSGIADDMLTTTLMATKAPVVIAPAMNTNMYENPITQRNIKDLEALGYHFIEPGCGRLACADIGRGKLADVDTIVDYTLFMLNKTDELKGKKVVVTAGPTVEAIDPIRYITNRSTGKMGYAIAYEAALRGADVTLVTGPTNLKVPFGIKEAVEIKSSRDMYEAVYSNFKDADILIKSAAVADYRPKNIYSSKIKKKDDDLKLELERTDDILKSMGELKENQIIVGFAAETDDLIENAKGKIEKKNLDFIVANDVKQEGAGFANETNIVKIISRDSNIESLPIMSKKELSKVICDKIIDIIHKR</sequence>
<comment type="caution">
    <text evidence="7">The sequence shown here is derived from an EMBL/GenBank/DDBJ whole genome shotgun (WGS) entry which is preliminary data.</text>
</comment>
<dbReference type="InterPro" id="IPR007085">
    <property type="entry name" value="DNA/pantothenate-metab_flavo_C"/>
</dbReference>
<comment type="cofactor">
    <cofactor evidence="3">
        <name>FMN</name>
        <dbReference type="ChEBI" id="CHEBI:58210"/>
    </cofactor>
    <text evidence="3">Binds 1 FMN per subunit.</text>
</comment>